<evidence type="ECO:0000313" key="4">
    <source>
        <dbReference type="Proteomes" id="UP000596739"/>
    </source>
</evidence>
<dbReference type="InterPro" id="IPR011010">
    <property type="entry name" value="DNA_brk_join_enz"/>
</dbReference>
<dbReference type="Proteomes" id="UP000596739">
    <property type="component" value="Unassembled WGS sequence"/>
</dbReference>
<organism evidence="3 4">
    <name type="scientific">Clostridium yunnanense</name>
    <dbReference type="NCBI Taxonomy" id="2800325"/>
    <lineage>
        <taxon>Bacteria</taxon>
        <taxon>Bacillati</taxon>
        <taxon>Bacillota</taxon>
        <taxon>Clostridia</taxon>
        <taxon>Eubacteriales</taxon>
        <taxon>Clostridiaceae</taxon>
        <taxon>Clostridium</taxon>
    </lineage>
</organism>
<dbReference type="InterPro" id="IPR002104">
    <property type="entry name" value="Integrase_catalytic"/>
</dbReference>
<sequence>MLILNNELKKELLRYCKDREGYEFLITSREGQNDPISRERAYQILIGIGNTFDIHISYHTLRKTFGYWHYDENKDIVKLMEIFNHSDQRVTLRYIGVLQDEVDKSVKELSFL</sequence>
<gene>
    <name evidence="3" type="ORF">JHL18_23580</name>
</gene>
<accession>A0ABS1EW45</accession>
<evidence type="ECO:0000256" key="1">
    <source>
        <dbReference type="ARBA" id="ARBA00023172"/>
    </source>
</evidence>
<feature type="domain" description="Tyr recombinase" evidence="2">
    <location>
        <begin position="7"/>
        <end position="97"/>
    </location>
</feature>
<evidence type="ECO:0000259" key="2">
    <source>
        <dbReference type="Pfam" id="PF00589"/>
    </source>
</evidence>
<protein>
    <submittedName>
        <fullName evidence="3">Tyrosine-type recombinase/integrase</fullName>
    </submittedName>
</protein>
<name>A0ABS1EW45_9CLOT</name>
<dbReference type="SUPFAM" id="SSF56349">
    <property type="entry name" value="DNA breaking-rejoining enzymes"/>
    <property type="match status" value="1"/>
</dbReference>
<keyword evidence="1" id="KW-0233">DNA recombination</keyword>
<dbReference type="EMBL" id="JAENHN010000066">
    <property type="protein sequence ID" value="MBK1813602.1"/>
    <property type="molecule type" value="Genomic_DNA"/>
</dbReference>
<dbReference type="Gene3D" id="1.10.443.10">
    <property type="entry name" value="Intergrase catalytic core"/>
    <property type="match status" value="1"/>
</dbReference>
<dbReference type="Pfam" id="PF00589">
    <property type="entry name" value="Phage_integrase"/>
    <property type="match status" value="1"/>
</dbReference>
<reference evidence="4" key="1">
    <citation type="submission" date="2021-01" db="EMBL/GenBank/DDBJ databases">
        <title>Genome public.</title>
        <authorList>
            <person name="Liu C."/>
            <person name="Sun Q."/>
        </authorList>
    </citation>
    <scope>NUCLEOTIDE SEQUENCE [LARGE SCALE GENOMIC DNA]</scope>
    <source>
        <strain evidence="4">YIM B02505</strain>
    </source>
</reference>
<comment type="caution">
    <text evidence="3">The sequence shown here is derived from an EMBL/GenBank/DDBJ whole genome shotgun (WGS) entry which is preliminary data.</text>
</comment>
<evidence type="ECO:0000313" key="3">
    <source>
        <dbReference type="EMBL" id="MBK1813602.1"/>
    </source>
</evidence>
<dbReference type="InterPro" id="IPR013762">
    <property type="entry name" value="Integrase-like_cat_sf"/>
</dbReference>
<keyword evidence="4" id="KW-1185">Reference proteome</keyword>
<proteinExistence type="predicted"/>